<feature type="transmembrane region" description="Helical" evidence="8">
    <location>
        <begin position="279"/>
        <end position="298"/>
    </location>
</feature>
<keyword evidence="7" id="KW-0046">Antibiotic resistance</keyword>
<feature type="transmembrane region" description="Helical" evidence="8">
    <location>
        <begin position="149"/>
        <end position="172"/>
    </location>
</feature>
<evidence type="ECO:0000259" key="9">
    <source>
        <dbReference type="PROSITE" id="PS50850"/>
    </source>
</evidence>
<sequence>MSRTAADQQVGREEPAAPAAGWPALVVLCLAQFMAVLDVSVVNVALPSIGGSLGLSGDSLPWVITAYTVAFGGLLILGGQVADGLGRRHSFQLGLAVFTLASLGAGLSGSGAQLLTARVAQGVGAALLSPSALSILTTEFTGAARNRALGVWAAIGAAGAAVGVVVGGALTSGPGWEWAFYINVPVGALVFAAVPAVVPNRPRTPGTPLDLPGALTGTGTVAFLIYGLVKAGDKGWGSADALVPIGIAVVLAAVFLFTESKVRRPLVPLGLVRRPPLPGAVGTMVFATAALLGTYYLTSIYLQHAEHYTALHAGLVFLPVAFATAIGAHLASEQVGRIGPRPTAFGGLLLAAIGLGLMAWKGIGGGVWSTLMPGFLLAAVGIGATFVTATTSGLSSVDPEHAGVASGVFNTGHEVGASLGIAVVSAVAATSVAAMTAPSPAGFRHAFWVLAIGAAALAAAATVLLPKGPIDLGDSPMPMH</sequence>
<dbReference type="InterPro" id="IPR011701">
    <property type="entry name" value="MFS"/>
</dbReference>
<feature type="domain" description="Major facilitator superfamily (MFS) profile" evidence="9">
    <location>
        <begin position="24"/>
        <end position="469"/>
    </location>
</feature>
<dbReference type="InterPro" id="IPR005829">
    <property type="entry name" value="Sugar_transporter_CS"/>
</dbReference>
<evidence type="ECO:0000256" key="6">
    <source>
        <dbReference type="ARBA" id="ARBA00023136"/>
    </source>
</evidence>
<dbReference type="SUPFAM" id="SSF103473">
    <property type="entry name" value="MFS general substrate transporter"/>
    <property type="match status" value="1"/>
</dbReference>
<dbReference type="PROSITE" id="PS00216">
    <property type="entry name" value="SUGAR_TRANSPORT_1"/>
    <property type="match status" value="1"/>
</dbReference>
<dbReference type="InterPro" id="IPR036259">
    <property type="entry name" value="MFS_trans_sf"/>
</dbReference>
<keyword evidence="2" id="KW-0813">Transport</keyword>
<dbReference type="Proteomes" id="UP000734511">
    <property type="component" value="Unassembled WGS sequence"/>
</dbReference>
<dbReference type="InterPro" id="IPR020846">
    <property type="entry name" value="MFS_dom"/>
</dbReference>
<feature type="transmembrane region" description="Helical" evidence="8">
    <location>
        <begin position="93"/>
        <end position="113"/>
    </location>
</feature>
<keyword evidence="11" id="KW-1185">Reference proteome</keyword>
<evidence type="ECO:0000256" key="4">
    <source>
        <dbReference type="ARBA" id="ARBA00022692"/>
    </source>
</evidence>
<evidence type="ECO:0000313" key="10">
    <source>
        <dbReference type="EMBL" id="NJP45302.1"/>
    </source>
</evidence>
<keyword evidence="5 8" id="KW-1133">Transmembrane helix</keyword>
<dbReference type="RefSeq" id="WP_167984172.1">
    <property type="nucleotide sequence ID" value="NZ_JAATEJ010000014.1"/>
</dbReference>
<accession>A0ABX0ZQL4</accession>
<dbReference type="Pfam" id="PF07690">
    <property type="entry name" value="MFS_1"/>
    <property type="match status" value="1"/>
</dbReference>
<feature type="transmembrane region" description="Helical" evidence="8">
    <location>
        <begin position="310"/>
        <end position="331"/>
    </location>
</feature>
<feature type="transmembrane region" description="Helical" evidence="8">
    <location>
        <begin position="343"/>
        <end position="363"/>
    </location>
</feature>
<dbReference type="Gene3D" id="1.20.1250.20">
    <property type="entry name" value="MFS general substrate transporter like domains"/>
    <property type="match status" value="1"/>
</dbReference>
<feature type="transmembrane region" description="Helical" evidence="8">
    <location>
        <begin position="375"/>
        <end position="394"/>
    </location>
</feature>
<feature type="transmembrane region" description="Helical" evidence="8">
    <location>
        <begin position="209"/>
        <end position="229"/>
    </location>
</feature>
<reference evidence="10 11" key="1">
    <citation type="submission" date="2020-03" db="EMBL/GenBank/DDBJ databases">
        <title>WGS of actinomycetes isolated from Thailand.</title>
        <authorList>
            <person name="Thawai C."/>
        </authorList>
    </citation>
    <scope>NUCLEOTIDE SEQUENCE [LARGE SCALE GENOMIC DNA]</scope>
    <source>
        <strain evidence="10 11">PRB2-1</strain>
    </source>
</reference>
<keyword evidence="3" id="KW-1003">Cell membrane</keyword>
<proteinExistence type="predicted"/>
<feature type="transmembrane region" description="Helical" evidence="8">
    <location>
        <begin position="415"/>
        <end position="434"/>
    </location>
</feature>
<feature type="transmembrane region" description="Helical" evidence="8">
    <location>
        <begin position="62"/>
        <end position="81"/>
    </location>
</feature>
<feature type="transmembrane region" description="Helical" evidence="8">
    <location>
        <begin position="446"/>
        <end position="465"/>
    </location>
</feature>
<dbReference type="Gene3D" id="1.20.1720.10">
    <property type="entry name" value="Multidrug resistance protein D"/>
    <property type="match status" value="1"/>
</dbReference>
<evidence type="ECO:0000256" key="5">
    <source>
        <dbReference type="ARBA" id="ARBA00022989"/>
    </source>
</evidence>
<evidence type="ECO:0000313" key="11">
    <source>
        <dbReference type="Proteomes" id="UP000734511"/>
    </source>
</evidence>
<evidence type="ECO:0000256" key="1">
    <source>
        <dbReference type="ARBA" id="ARBA00004651"/>
    </source>
</evidence>
<dbReference type="PANTHER" id="PTHR42718">
    <property type="entry name" value="MAJOR FACILITATOR SUPERFAMILY MULTIDRUG TRANSPORTER MFSC"/>
    <property type="match status" value="1"/>
</dbReference>
<evidence type="ECO:0000256" key="8">
    <source>
        <dbReference type="SAM" id="Phobius"/>
    </source>
</evidence>
<keyword evidence="6 8" id="KW-0472">Membrane</keyword>
<feature type="transmembrane region" description="Helical" evidence="8">
    <location>
        <begin position="241"/>
        <end position="258"/>
    </location>
</feature>
<feature type="transmembrane region" description="Helical" evidence="8">
    <location>
        <begin position="178"/>
        <end position="197"/>
    </location>
</feature>
<name>A0ABX0ZQL4_9ACTN</name>
<protein>
    <submittedName>
        <fullName evidence="10">MFS transporter</fullName>
    </submittedName>
</protein>
<feature type="transmembrane region" description="Helical" evidence="8">
    <location>
        <begin position="21"/>
        <end position="42"/>
    </location>
</feature>
<dbReference type="EMBL" id="JAATEJ010000014">
    <property type="protein sequence ID" value="NJP45302.1"/>
    <property type="molecule type" value="Genomic_DNA"/>
</dbReference>
<dbReference type="PRINTS" id="PR01036">
    <property type="entry name" value="TCRTETB"/>
</dbReference>
<evidence type="ECO:0000256" key="7">
    <source>
        <dbReference type="ARBA" id="ARBA00023251"/>
    </source>
</evidence>
<evidence type="ECO:0000256" key="3">
    <source>
        <dbReference type="ARBA" id="ARBA00022475"/>
    </source>
</evidence>
<dbReference type="CDD" id="cd17321">
    <property type="entry name" value="MFS_MMR_MDR_like"/>
    <property type="match status" value="1"/>
</dbReference>
<dbReference type="PANTHER" id="PTHR42718:SF46">
    <property type="entry name" value="BLR6921 PROTEIN"/>
    <property type="match status" value="1"/>
</dbReference>
<organism evidence="10 11">
    <name type="scientific">Actinacidiphila epipremni</name>
    <dbReference type="NCBI Taxonomy" id="2053013"/>
    <lineage>
        <taxon>Bacteria</taxon>
        <taxon>Bacillati</taxon>
        <taxon>Actinomycetota</taxon>
        <taxon>Actinomycetes</taxon>
        <taxon>Kitasatosporales</taxon>
        <taxon>Streptomycetaceae</taxon>
        <taxon>Actinacidiphila</taxon>
    </lineage>
</organism>
<dbReference type="PROSITE" id="PS50850">
    <property type="entry name" value="MFS"/>
    <property type="match status" value="1"/>
</dbReference>
<comment type="subcellular location">
    <subcellularLocation>
        <location evidence="1">Cell membrane</location>
        <topology evidence="1">Multi-pass membrane protein</topology>
    </subcellularLocation>
</comment>
<keyword evidence="4 8" id="KW-0812">Transmembrane</keyword>
<comment type="caution">
    <text evidence="10">The sequence shown here is derived from an EMBL/GenBank/DDBJ whole genome shotgun (WGS) entry which is preliminary data.</text>
</comment>
<evidence type="ECO:0000256" key="2">
    <source>
        <dbReference type="ARBA" id="ARBA00022448"/>
    </source>
</evidence>
<gene>
    <name evidence="10" type="ORF">HCN08_18125</name>
</gene>